<dbReference type="Gene3D" id="3.30.1370.170">
    <property type="match status" value="1"/>
</dbReference>
<dbReference type="EC" id="1.1.1.290" evidence="5"/>
<evidence type="ECO:0000256" key="3">
    <source>
        <dbReference type="ARBA" id="ARBA00023027"/>
    </source>
</evidence>
<keyword evidence="9" id="KW-1185">Reference proteome</keyword>
<feature type="binding site" evidence="5">
    <location>
        <position position="253"/>
    </location>
    <ligand>
        <name>NAD(+)</name>
        <dbReference type="ChEBI" id="CHEBI:57540"/>
    </ligand>
</feature>
<comment type="similarity">
    <text evidence="5">Belongs to the D-isomer specific 2-hydroxyacid dehydrogenase family. PdxB subfamily.</text>
</comment>
<feature type="binding site" evidence="5">
    <location>
        <position position="66"/>
    </location>
    <ligand>
        <name>substrate</name>
    </ligand>
</feature>
<dbReference type="PROSITE" id="PS00065">
    <property type="entry name" value="D_2_HYDROXYACID_DH_1"/>
    <property type="match status" value="1"/>
</dbReference>
<dbReference type="Pfam" id="PF00389">
    <property type="entry name" value="2-Hacid_dh"/>
    <property type="match status" value="1"/>
</dbReference>
<comment type="caution">
    <text evidence="8">The sequence shown here is derived from an EMBL/GenBank/DDBJ whole genome shotgun (WGS) entry which is preliminary data.</text>
</comment>
<dbReference type="InterPro" id="IPR006139">
    <property type="entry name" value="D-isomer_2_OHA_DH_cat_dom"/>
</dbReference>
<evidence type="ECO:0000256" key="4">
    <source>
        <dbReference type="ARBA" id="ARBA00023096"/>
    </source>
</evidence>
<feature type="binding site" evidence="5">
    <location>
        <position position="228"/>
    </location>
    <ligand>
        <name>NAD(+)</name>
        <dbReference type="ChEBI" id="CHEBI:57540"/>
    </ligand>
</feature>
<dbReference type="SUPFAM" id="SSF51735">
    <property type="entry name" value="NAD(P)-binding Rossmann-fold domains"/>
    <property type="match status" value="1"/>
</dbReference>
<feature type="domain" description="D-isomer specific 2-hydroxyacid dehydrogenase NAD-binding" evidence="7">
    <location>
        <begin position="109"/>
        <end position="250"/>
    </location>
</feature>
<proteinExistence type="inferred from homology"/>
<dbReference type="HAMAP" id="MF_01825">
    <property type="entry name" value="PdxB"/>
    <property type="match status" value="1"/>
</dbReference>
<evidence type="ECO:0000259" key="6">
    <source>
        <dbReference type="Pfam" id="PF00389"/>
    </source>
</evidence>
<evidence type="ECO:0000259" key="7">
    <source>
        <dbReference type="Pfam" id="PF02826"/>
    </source>
</evidence>
<comment type="subcellular location">
    <subcellularLocation>
        <location evidence="5">Cytoplasm</location>
    </subcellularLocation>
</comment>
<keyword evidence="3 5" id="KW-0520">NAD</keyword>
<sequence length="380" mass="40232">MLRIVADENMPALSLFDGIGQIITTPGRPLERALLNQADVLLVRSVTQVDGALLEGTPVRFVGSATIGTDHVALDELGQLGVCFAHAPGCNAMAVAEYVLQAILSWPPGELAGLSVGVIGMGNVGRRVSALVQALGMKVLAHDPWLEQAPAGATLVTLAQALAADVITLHVPLVDAGPHPTRHLLDGPRLAALGPQRLLINTSRGPVVDNTALLALLRSGTGPVTVLDVWETEPLVPPALLALAASGSPHVAGYSVEGKTRGTWMLYQALCQWCGEAASRPMPPLAPSRQWPHAITDTASMLAWLHAGYRLADDHQRLCEVVGLTPEGVHYRSEAERAAGFDLLRKRYPARHEMAGWQMAGAIAPAWQPVLSQLGAVLVR</sequence>
<keyword evidence="1 5" id="KW-0963">Cytoplasm</keyword>
<dbReference type="RefSeq" id="WP_246948100.1">
    <property type="nucleotide sequence ID" value="NZ_JALKII010000001.1"/>
</dbReference>
<evidence type="ECO:0000256" key="5">
    <source>
        <dbReference type="HAMAP-Rule" id="MF_01825"/>
    </source>
</evidence>
<dbReference type="SUPFAM" id="SSF52283">
    <property type="entry name" value="Formate/glycerate dehydrogenase catalytic domain-like"/>
    <property type="match status" value="1"/>
</dbReference>
<evidence type="ECO:0000256" key="1">
    <source>
        <dbReference type="ARBA" id="ARBA00022490"/>
    </source>
</evidence>
<dbReference type="Pfam" id="PF02826">
    <property type="entry name" value="2-Hacid_dh_C"/>
    <property type="match status" value="1"/>
</dbReference>
<comment type="pathway">
    <text evidence="5">Cofactor biosynthesis; pyridoxine 5'-phosphate biosynthesis; pyridoxine 5'-phosphate from D-erythrose 4-phosphate: step 2/5.</text>
</comment>
<dbReference type="InterPro" id="IPR020921">
    <property type="entry name" value="Erythronate-4-P_DHase"/>
</dbReference>
<dbReference type="InterPro" id="IPR036291">
    <property type="entry name" value="NAD(P)-bd_dom_sf"/>
</dbReference>
<dbReference type="PANTHER" id="PTHR10996">
    <property type="entry name" value="2-HYDROXYACID DEHYDROGENASE-RELATED"/>
    <property type="match status" value="1"/>
</dbReference>
<feature type="binding site" evidence="5">
    <location>
        <position position="143"/>
    </location>
    <ligand>
        <name>NAD(+)</name>
        <dbReference type="ChEBI" id="CHEBI:57540"/>
    </ligand>
</feature>
<dbReference type="InterPro" id="IPR038251">
    <property type="entry name" value="PdxB_dimer_sf"/>
</dbReference>
<dbReference type="EMBL" id="JALKII010000001">
    <property type="protein sequence ID" value="MCK0536629.1"/>
    <property type="molecule type" value="Genomic_DNA"/>
</dbReference>
<dbReference type="PANTHER" id="PTHR10996:SF178">
    <property type="entry name" value="2-HYDROXYACID DEHYDROGENASE YGL185C-RELATED"/>
    <property type="match status" value="1"/>
</dbReference>
<dbReference type="Proteomes" id="UP001165524">
    <property type="component" value="Unassembled WGS sequence"/>
</dbReference>
<dbReference type="Gene3D" id="3.40.50.720">
    <property type="entry name" value="NAD(P)-binding Rossmann-like Domain"/>
    <property type="match status" value="2"/>
</dbReference>
<evidence type="ECO:0000313" key="9">
    <source>
        <dbReference type="Proteomes" id="UP001165524"/>
    </source>
</evidence>
<feature type="binding site" evidence="5">
    <location>
        <position position="45"/>
    </location>
    <ligand>
        <name>substrate</name>
    </ligand>
</feature>
<comment type="caution">
    <text evidence="5">Lacks conserved residue(s) required for the propagation of feature annotation.</text>
</comment>
<feature type="active site" evidence="5">
    <location>
        <position position="233"/>
    </location>
</feature>
<dbReference type="CDD" id="cd12158">
    <property type="entry name" value="ErythrP_dh"/>
    <property type="match status" value="1"/>
</dbReference>
<organism evidence="8 9">
    <name type="scientific">Alcanivorax quisquiliarum</name>
    <dbReference type="NCBI Taxonomy" id="2933565"/>
    <lineage>
        <taxon>Bacteria</taxon>
        <taxon>Pseudomonadati</taxon>
        <taxon>Pseudomonadota</taxon>
        <taxon>Gammaproteobacteria</taxon>
        <taxon>Oceanospirillales</taxon>
        <taxon>Alcanivoracaceae</taxon>
        <taxon>Alcanivorax</taxon>
    </lineage>
</organism>
<dbReference type="InterPro" id="IPR006140">
    <property type="entry name" value="D-isomer_DH_NAD-bd"/>
</dbReference>
<comment type="subunit">
    <text evidence="5">Homodimer.</text>
</comment>
<evidence type="ECO:0000313" key="8">
    <source>
        <dbReference type="EMBL" id="MCK0536629.1"/>
    </source>
</evidence>
<protein>
    <recommendedName>
        <fullName evidence="5">Erythronate-4-phosphate dehydrogenase</fullName>
        <ecNumber evidence="5">1.1.1.290</ecNumber>
    </recommendedName>
</protein>
<feature type="domain" description="D-isomer specific 2-hydroxyacid dehydrogenase catalytic" evidence="6">
    <location>
        <begin position="33"/>
        <end position="273"/>
    </location>
</feature>
<feature type="active site" evidence="5">
    <location>
        <position position="204"/>
    </location>
</feature>
<feature type="active site" description="Proton donor" evidence="5">
    <location>
        <position position="250"/>
    </location>
</feature>
<reference evidence="8" key="1">
    <citation type="submission" date="2022-04" db="EMBL/GenBank/DDBJ databases">
        <title>Alcanivorax sp. CY1518 draft genome sequence.</title>
        <authorList>
            <person name="Zhao G."/>
            <person name="An M."/>
        </authorList>
    </citation>
    <scope>NUCLEOTIDE SEQUENCE</scope>
    <source>
        <strain evidence="8">CY1518</strain>
    </source>
</reference>
<evidence type="ECO:0000256" key="2">
    <source>
        <dbReference type="ARBA" id="ARBA00023002"/>
    </source>
</evidence>
<keyword evidence="4 5" id="KW-0664">Pyridoxine biosynthesis</keyword>
<dbReference type="InterPro" id="IPR050223">
    <property type="entry name" value="D-isomer_2-hydroxyacid_DH"/>
</dbReference>
<name>A0ABT0E490_9GAMM</name>
<accession>A0ABT0E490</accession>
<dbReference type="InterPro" id="IPR029752">
    <property type="entry name" value="D-isomer_DH_CS1"/>
</dbReference>
<keyword evidence="2 5" id="KW-0560">Oxidoreductase</keyword>
<gene>
    <name evidence="5" type="primary">pdxB</name>
    <name evidence="8" type="ORF">MU846_02810</name>
</gene>
<comment type="function">
    <text evidence="5">Catalyzes the oxidation of erythronate-4-phosphate to 3-hydroxy-2-oxo-4-phosphonooxybutanoate.</text>
</comment>
<feature type="binding site" evidence="5">
    <location>
        <position position="254"/>
    </location>
    <ligand>
        <name>substrate</name>
    </ligand>
</feature>
<comment type="catalytic activity">
    <reaction evidence="5">
        <text>4-phospho-D-erythronate + NAD(+) = (R)-3-hydroxy-2-oxo-4-phosphooxybutanoate + NADH + H(+)</text>
        <dbReference type="Rhea" id="RHEA:18829"/>
        <dbReference type="ChEBI" id="CHEBI:15378"/>
        <dbReference type="ChEBI" id="CHEBI:57540"/>
        <dbReference type="ChEBI" id="CHEBI:57945"/>
        <dbReference type="ChEBI" id="CHEBI:58538"/>
        <dbReference type="ChEBI" id="CHEBI:58766"/>
        <dbReference type="EC" id="1.1.1.290"/>
    </reaction>
</comment>